<comment type="caution">
    <text evidence="2">The sequence shown here is derived from an EMBL/GenBank/DDBJ whole genome shotgun (WGS) entry which is preliminary data.</text>
</comment>
<sequence>MLQGTSNSGPATQLSPFSQSRSYTTQNPETTSIVDDSCEPNQNFSSPGSLEVTSDVVIMNNGMDHLEKTNAQAFRQLEE</sequence>
<name>A0A392QAV9_9FABA</name>
<dbReference type="EMBL" id="LXQA010122017">
    <property type="protein sequence ID" value="MCI20860.1"/>
    <property type="molecule type" value="Genomic_DNA"/>
</dbReference>
<keyword evidence="3" id="KW-1185">Reference proteome</keyword>
<evidence type="ECO:0000313" key="2">
    <source>
        <dbReference type="EMBL" id="MCI20860.1"/>
    </source>
</evidence>
<feature type="region of interest" description="Disordered" evidence="1">
    <location>
        <begin position="1"/>
        <end position="49"/>
    </location>
</feature>
<feature type="non-terminal residue" evidence="2">
    <location>
        <position position="79"/>
    </location>
</feature>
<evidence type="ECO:0000256" key="1">
    <source>
        <dbReference type="SAM" id="MobiDB-lite"/>
    </source>
</evidence>
<accession>A0A392QAV9</accession>
<proteinExistence type="predicted"/>
<dbReference type="AlphaFoldDB" id="A0A392QAV9"/>
<evidence type="ECO:0000313" key="3">
    <source>
        <dbReference type="Proteomes" id="UP000265520"/>
    </source>
</evidence>
<reference evidence="2 3" key="1">
    <citation type="journal article" date="2018" name="Front. Plant Sci.">
        <title>Red Clover (Trifolium pratense) and Zigzag Clover (T. medium) - A Picture of Genomic Similarities and Differences.</title>
        <authorList>
            <person name="Dluhosova J."/>
            <person name="Istvanek J."/>
            <person name="Nedelnik J."/>
            <person name="Repkova J."/>
        </authorList>
    </citation>
    <scope>NUCLEOTIDE SEQUENCE [LARGE SCALE GENOMIC DNA]</scope>
    <source>
        <strain evidence="3">cv. 10/8</strain>
        <tissue evidence="2">Leaf</tissue>
    </source>
</reference>
<organism evidence="2 3">
    <name type="scientific">Trifolium medium</name>
    <dbReference type="NCBI Taxonomy" id="97028"/>
    <lineage>
        <taxon>Eukaryota</taxon>
        <taxon>Viridiplantae</taxon>
        <taxon>Streptophyta</taxon>
        <taxon>Embryophyta</taxon>
        <taxon>Tracheophyta</taxon>
        <taxon>Spermatophyta</taxon>
        <taxon>Magnoliopsida</taxon>
        <taxon>eudicotyledons</taxon>
        <taxon>Gunneridae</taxon>
        <taxon>Pentapetalae</taxon>
        <taxon>rosids</taxon>
        <taxon>fabids</taxon>
        <taxon>Fabales</taxon>
        <taxon>Fabaceae</taxon>
        <taxon>Papilionoideae</taxon>
        <taxon>50 kb inversion clade</taxon>
        <taxon>NPAAA clade</taxon>
        <taxon>Hologalegina</taxon>
        <taxon>IRL clade</taxon>
        <taxon>Trifolieae</taxon>
        <taxon>Trifolium</taxon>
    </lineage>
</organism>
<protein>
    <submittedName>
        <fullName evidence="2">Calmodulin-binding transcription activator 4-like</fullName>
    </submittedName>
</protein>
<dbReference type="Proteomes" id="UP000265520">
    <property type="component" value="Unassembled WGS sequence"/>
</dbReference>